<feature type="compositionally biased region" description="Polar residues" evidence="1">
    <location>
        <begin position="166"/>
        <end position="175"/>
    </location>
</feature>
<proteinExistence type="predicted"/>
<sequence length="193" mass="20717">MDTATAPLAPELEVQRWFNTSRPLSLSALRGRVVALHAFQMLCPGCVSHGLPQAQRMHEVFAGQGLQVLGLHSVVEHHQVMGPEALTAFIHEYRLPFPIAVDRPGSDGPLPMSMRALQLRGTPSLVLIDRGGRIRLHHFGRLDDMRVGAAVARLLAEDGAAASAPGSETEQQSASGGHCSDGACALPERALRR</sequence>
<feature type="region of interest" description="Disordered" evidence="1">
    <location>
        <begin position="162"/>
        <end position="193"/>
    </location>
</feature>
<evidence type="ECO:0000313" key="4">
    <source>
        <dbReference type="Proteomes" id="UP001431449"/>
    </source>
</evidence>
<evidence type="ECO:0000256" key="1">
    <source>
        <dbReference type="SAM" id="MobiDB-lite"/>
    </source>
</evidence>
<gene>
    <name evidence="3" type="ORF">M0G41_01160</name>
</gene>
<evidence type="ECO:0000259" key="2">
    <source>
        <dbReference type="Pfam" id="PF00578"/>
    </source>
</evidence>
<evidence type="ECO:0000313" key="3">
    <source>
        <dbReference type="EMBL" id="MCK7592273.1"/>
    </source>
</evidence>
<name>A0ABT0GCX3_9GAMM</name>
<dbReference type="SUPFAM" id="SSF52833">
    <property type="entry name" value="Thioredoxin-like"/>
    <property type="match status" value="1"/>
</dbReference>
<dbReference type="InterPro" id="IPR000866">
    <property type="entry name" value="AhpC/TSA"/>
</dbReference>
<dbReference type="CDD" id="cd02966">
    <property type="entry name" value="TlpA_like_family"/>
    <property type="match status" value="1"/>
</dbReference>
<accession>A0ABT0GCX3</accession>
<organism evidence="3 4">
    <name type="scientific">Pseudomarimonas salicorniae</name>
    <dbReference type="NCBI Taxonomy" id="2933270"/>
    <lineage>
        <taxon>Bacteria</taxon>
        <taxon>Pseudomonadati</taxon>
        <taxon>Pseudomonadota</taxon>
        <taxon>Gammaproteobacteria</taxon>
        <taxon>Lysobacterales</taxon>
        <taxon>Lysobacteraceae</taxon>
        <taxon>Pseudomarimonas</taxon>
    </lineage>
</organism>
<dbReference type="InterPro" id="IPR036249">
    <property type="entry name" value="Thioredoxin-like_sf"/>
</dbReference>
<feature type="domain" description="Alkyl hydroperoxide reductase subunit C/ Thiol specific antioxidant" evidence="2">
    <location>
        <begin position="9"/>
        <end position="135"/>
    </location>
</feature>
<dbReference type="InterPro" id="IPR050553">
    <property type="entry name" value="Thioredoxin_ResA/DsbE_sf"/>
</dbReference>
<protein>
    <submittedName>
        <fullName evidence="3">TlpA family protein disulfide reductase</fullName>
    </submittedName>
</protein>
<keyword evidence="4" id="KW-1185">Reference proteome</keyword>
<dbReference type="Pfam" id="PF00578">
    <property type="entry name" value="AhpC-TSA"/>
    <property type="match status" value="1"/>
</dbReference>
<dbReference type="PANTHER" id="PTHR42852">
    <property type="entry name" value="THIOL:DISULFIDE INTERCHANGE PROTEIN DSBE"/>
    <property type="match status" value="1"/>
</dbReference>
<dbReference type="RefSeq" id="WP_248204320.1">
    <property type="nucleotide sequence ID" value="NZ_JALNMH010000001.1"/>
</dbReference>
<dbReference type="Gene3D" id="3.40.30.10">
    <property type="entry name" value="Glutaredoxin"/>
    <property type="match status" value="1"/>
</dbReference>
<reference evidence="3" key="1">
    <citation type="submission" date="2022-04" db="EMBL/GenBank/DDBJ databases">
        <title>Lysobacter sp. CAU 1642 isolated from sea sand.</title>
        <authorList>
            <person name="Kim W."/>
        </authorList>
    </citation>
    <scope>NUCLEOTIDE SEQUENCE</scope>
    <source>
        <strain evidence="3">CAU 1642</strain>
    </source>
</reference>
<dbReference type="EMBL" id="JALNMH010000001">
    <property type="protein sequence ID" value="MCK7592273.1"/>
    <property type="molecule type" value="Genomic_DNA"/>
</dbReference>
<dbReference type="PANTHER" id="PTHR42852:SF13">
    <property type="entry name" value="PROTEIN DIPZ"/>
    <property type="match status" value="1"/>
</dbReference>
<comment type="caution">
    <text evidence="3">The sequence shown here is derived from an EMBL/GenBank/DDBJ whole genome shotgun (WGS) entry which is preliminary data.</text>
</comment>
<dbReference type="Proteomes" id="UP001431449">
    <property type="component" value="Unassembled WGS sequence"/>
</dbReference>